<keyword evidence="1" id="KW-1133">Transmembrane helix</keyword>
<name>A0A0G1RW11_9BACT</name>
<dbReference type="Gene3D" id="2.30.30.40">
    <property type="entry name" value="SH3 Domains"/>
    <property type="match status" value="1"/>
</dbReference>
<feature type="domain" description="SH3b" evidence="2">
    <location>
        <begin position="128"/>
        <end position="191"/>
    </location>
</feature>
<evidence type="ECO:0000259" key="2">
    <source>
        <dbReference type="PROSITE" id="PS51781"/>
    </source>
</evidence>
<proteinExistence type="predicted"/>
<sequence>MPKKLFRFYQLYTIIASTVIFLASLLLLSGPVRTANLIIVAPLTALSWLNLTNPQKTSEAVWSLRVVIVVFCLTVLGLITFQLSFWLKPVQPDCPVCSTAAVAPSPTLAIDPELLVLPDIQPSPTPQFTLGTITISHQAANIYSQPNLNSQIIDIATTGETFPSLEFAADFFKIQLNSTQSGWVRLADVVP</sequence>
<feature type="transmembrane region" description="Helical" evidence="1">
    <location>
        <begin position="9"/>
        <end position="28"/>
    </location>
</feature>
<dbReference type="Pfam" id="PF08239">
    <property type="entry name" value="SH3_3"/>
    <property type="match status" value="1"/>
</dbReference>
<organism evidence="3 4">
    <name type="scientific">Candidatus Beckwithbacteria bacterium GW2011_GWB1_47_15</name>
    <dbReference type="NCBI Taxonomy" id="1618371"/>
    <lineage>
        <taxon>Bacteria</taxon>
        <taxon>Candidatus Beckwithiibacteriota</taxon>
    </lineage>
</organism>
<feature type="transmembrane region" description="Helical" evidence="1">
    <location>
        <begin position="34"/>
        <end position="51"/>
    </location>
</feature>
<feature type="transmembrane region" description="Helical" evidence="1">
    <location>
        <begin position="63"/>
        <end position="87"/>
    </location>
</feature>
<gene>
    <name evidence="3" type="ORF">UX85_C0003G0183</name>
</gene>
<evidence type="ECO:0000256" key="1">
    <source>
        <dbReference type="SAM" id="Phobius"/>
    </source>
</evidence>
<dbReference type="InterPro" id="IPR003646">
    <property type="entry name" value="SH3-like_bac-type"/>
</dbReference>
<dbReference type="PROSITE" id="PS51781">
    <property type="entry name" value="SH3B"/>
    <property type="match status" value="1"/>
</dbReference>
<reference evidence="3 4" key="1">
    <citation type="journal article" date="2015" name="Nature">
        <title>rRNA introns, odd ribosomes, and small enigmatic genomes across a large radiation of phyla.</title>
        <authorList>
            <person name="Brown C.T."/>
            <person name="Hug L.A."/>
            <person name="Thomas B.C."/>
            <person name="Sharon I."/>
            <person name="Castelle C.J."/>
            <person name="Singh A."/>
            <person name="Wilkins M.J."/>
            <person name="Williams K.H."/>
            <person name="Banfield J.F."/>
        </authorList>
    </citation>
    <scope>NUCLEOTIDE SEQUENCE [LARGE SCALE GENOMIC DNA]</scope>
</reference>
<protein>
    <recommendedName>
        <fullName evidence="2">SH3b domain-containing protein</fullName>
    </recommendedName>
</protein>
<accession>A0A0G1RW11</accession>
<evidence type="ECO:0000313" key="3">
    <source>
        <dbReference type="EMBL" id="KKU61524.1"/>
    </source>
</evidence>
<keyword evidence="1" id="KW-0472">Membrane</keyword>
<evidence type="ECO:0000313" key="4">
    <source>
        <dbReference type="Proteomes" id="UP000033860"/>
    </source>
</evidence>
<keyword evidence="1" id="KW-0812">Transmembrane</keyword>
<dbReference type="Proteomes" id="UP000033860">
    <property type="component" value="Unassembled WGS sequence"/>
</dbReference>
<dbReference type="EMBL" id="LCNT01000003">
    <property type="protein sequence ID" value="KKU61524.1"/>
    <property type="molecule type" value="Genomic_DNA"/>
</dbReference>
<dbReference type="AlphaFoldDB" id="A0A0G1RW11"/>
<comment type="caution">
    <text evidence="3">The sequence shown here is derived from an EMBL/GenBank/DDBJ whole genome shotgun (WGS) entry which is preliminary data.</text>
</comment>